<gene>
    <name evidence="1" type="ORF">FOL47_001032</name>
</gene>
<accession>A0A7J6KTT1</accession>
<comment type="caution">
    <text evidence="1">The sequence shown here is derived from an EMBL/GenBank/DDBJ whole genome shotgun (WGS) entry which is preliminary data.</text>
</comment>
<dbReference type="AlphaFoldDB" id="A0A7J6KTT1"/>
<sequence length="195" mass="21711">MAAEPQNEIPSLEALMEARPDLRNINIDQYPSDRLINDAFGMPEEKRLPFLLSTPLKVYFSHSDEKIDPEGAFILSDFVRALLRWAVAISLITCYDNGDGLQMGELTAHIGNCLLATNMSAYSGKIAGPTGSAHYHQLTVCRLSESVRRGGDKAALVAKIIDFDENLGIKTANKVITVREKQSNNSCSNWKKRRW</sequence>
<proteinExistence type="predicted"/>
<dbReference type="EMBL" id="JAAPAO010001221">
    <property type="protein sequence ID" value="KAF4650608.1"/>
    <property type="molecule type" value="Genomic_DNA"/>
</dbReference>
<evidence type="ECO:0000313" key="1">
    <source>
        <dbReference type="EMBL" id="KAF4650608.1"/>
    </source>
</evidence>
<name>A0A7J6KTT1_PERCH</name>
<reference evidence="1 2" key="1">
    <citation type="submission" date="2020-04" db="EMBL/GenBank/DDBJ databases">
        <title>Perkinsus chesapeaki whole genome sequence.</title>
        <authorList>
            <person name="Bogema D.R."/>
        </authorList>
    </citation>
    <scope>NUCLEOTIDE SEQUENCE [LARGE SCALE GENOMIC DNA]</scope>
    <source>
        <strain evidence="1">ATCC PRA-425</strain>
    </source>
</reference>
<protein>
    <submittedName>
        <fullName evidence="1">Uncharacterized protein</fullName>
    </submittedName>
</protein>
<organism evidence="1 2">
    <name type="scientific">Perkinsus chesapeaki</name>
    <name type="common">Clam parasite</name>
    <name type="synonym">Perkinsus andrewsi</name>
    <dbReference type="NCBI Taxonomy" id="330153"/>
    <lineage>
        <taxon>Eukaryota</taxon>
        <taxon>Sar</taxon>
        <taxon>Alveolata</taxon>
        <taxon>Perkinsozoa</taxon>
        <taxon>Perkinsea</taxon>
        <taxon>Perkinsida</taxon>
        <taxon>Perkinsidae</taxon>
        <taxon>Perkinsus</taxon>
    </lineage>
</organism>
<keyword evidence="2" id="KW-1185">Reference proteome</keyword>
<dbReference type="Proteomes" id="UP000591131">
    <property type="component" value="Unassembled WGS sequence"/>
</dbReference>
<evidence type="ECO:0000313" key="2">
    <source>
        <dbReference type="Proteomes" id="UP000591131"/>
    </source>
</evidence>